<geneLocation type="plasmid" evidence="2 3">
    <name>pFW10101</name>
</geneLocation>
<evidence type="ECO:0000259" key="1">
    <source>
        <dbReference type="PROSITE" id="PS50222"/>
    </source>
</evidence>
<evidence type="ECO:0000313" key="3">
    <source>
        <dbReference type="Proteomes" id="UP000004662"/>
    </source>
</evidence>
<dbReference type="InterPro" id="IPR018247">
    <property type="entry name" value="EF_Hand_1_Ca_BS"/>
</dbReference>
<dbReference type="Pfam" id="PF00036">
    <property type="entry name" value="EF-hand_1"/>
    <property type="match status" value="1"/>
</dbReference>
<dbReference type="InterPro" id="IPR011992">
    <property type="entry name" value="EF-hand-dom_pair"/>
</dbReference>
<dbReference type="HOGENOM" id="CLU_133699_0_0_7"/>
<organism evidence="2 3">
    <name type="scientific">Solidesulfovibrio carbinoliphilus subsp. oakridgensis</name>
    <dbReference type="NCBI Taxonomy" id="694327"/>
    <lineage>
        <taxon>Bacteria</taxon>
        <taxon>Pseudomonadati</taxon>
        <taxon>Thermodesulfobacteriota</taxon>
        <taxon>Desulfovibrionia</taxon>
        <taxon>Desulfovibrionales</taxon>
        <taxon>Desulfovibrionaceae</taxon>
        <taxon>Solidesulfovibrio</taxon>
    </lineage>
</organism>
<evidence type="ECO:0000313" key="2">
    <source>
        <dbReference type="EMBL" id="EHJ45991.1"/>
    </source>
</evidence>
<protein>
    <submittedName>
        <fullName evidence="2">EF hand repeat-containing protein</fullName>
    </submittedName>
</protein>
<accession>G7QE97</accession>
<sequence length="131" mass="14534">MFFLDTRRLWAAGGGKGRPEDGGTGQTRRKERDMVRKTMAILAVLTLAAALGGCAGKKGYASADEVFVKYDTDKNGVITKEEFTAKWQDKQKAETAWKKIDAKNNGFVDRVLSNDIPLSVWNDVESQDTPY</sequence>
<dbReference type="PROSITE" id="PS50222">
    <property type="entry name" value="EF_HAND_2"/>
    <property type="match status" value="1"/>
</dbReference>
<dbReference type="SUPFAM" id="SSF47473">
    <property type="entry name" value="EF-hand"/>
    <property type="match status" value="1"/>
</dbReference>
<dbReference type="PROSITE" id="PS00018">
    <property type="entry name" value="EF_HAND_1"/>
    <property type="match status" value="1"/>
</dbReference>
<feature type="domain" description="EF-hand" evidence="1">
    <location>
        <begin position="58"/>
        <end position="93"/>
    </location>
</feature>
<reference evidence="3" key="1">
    <citation type="journal article" date="2015" name="Genome Announc.">
        <title>High-Quality Draft Genome Sequence of Desulfovibrio carbinoliphilus FW-101-2B, an Organic Acid-Oxidizing Sulfate-Reducing Bacterium Isolated from Uranium(VI)-Contaminated Groundwater.</title>
        <authorList>
            <person name="Ramsay B.D."/>
            <person name="Hwang C."/>
            <person name="Woo H.L."/>
            <person name="Carroll S.L."/>
            <person name="Lucas S."/>
            <person name="Han J."/>
            <person name="Lapidus A.L."/>
            <person name="Cheng J.F."/>
            <person name="Goodwin L.A."/>
            <person name="Pitluck S."/>
            <person name="Peters L."/>
            <person name="Chertkov O."/>
            <person name="Held B."/>
            <person name="Detter J.C."/>
            <person name="Han C.S."/>
            <person name="Tapia R."/>
            <person name="Land M.L."/>
            <person name="Hauser L.J."/>
            <person name="Kyrpides N.C."/>
            <person name="Ivanova N.N."/>
            <person name="Mikhailova N."/>
            <person name="Pagani I."/>
            <person name="Woyke T."/>
            <person name="Arkin A.P."/>
            <person name="Dehal P."/>
            <person name="Chivian D."/>
            <person name="Criddle C.S."/>
            <person name="Wu W."/>
            <person name="Chakraborty R."/>
            <person name="Hazen T.C."/>
            <person name="Fields M.W."/>
        </authorList>
    </citation>
    <scope>NUCLEOTIDE SEQUENCE [LARGE SCALE GENOMIC DNA]</scope>
    <source>
        <strain evidence="3">FW-101-2B</strain>
    </source>
</reference>
<dbReference type="InterPro" id="IPR002048">
    <property type="entry name" value="EF_hand_dom"/>
</dbReference>
<dbReference type="AlphaFoldDB" id="G7QE97"/>
<dbReference type="eggNOG" id="ENOG5031HEN">
    <property type="taxonomic scope" value="Bacteria"/>
</dbReference>
<dbReference type="Proteomes" id="UP000004662">
    <property type="component" value="Plasmid pFW10101"/>
</dbReference>
<dbReference type="EMBL" id="CM001369">
    <property type="protein sequence ID" value="EHJ45991.1"/>
    <property type="molecule type" value="Genomic_DNA"/>
</dbReference>
<gene>
    <name evidence="2" type="ORF">DFW101_3707</name>
</gene>
<dbReference type="Gene3D" id="1.10.238.10">
    <property type="entry name" value="EF-hand"/>
    <property type="match status" value="1"/>
</dbReference>
<keyword evidence="2" id="KW-0614">Plasmid</keyword>
<proteinExistence type="predicted"/>
<name>G7QE97_9BACT</name>
<keyword evidence="3" id="KW-1185">Reference proteome</keyword>
<dbReference type="GO" id="GO:0005509">
    <property type="term" value="F:calcium ion binding"/>
    <property type="evidence" value="ECO:0007669"/>
    <property type="project" value="InterPro"/>
</dbReference>